<dbReference type="PIR" id="H71180">
    <property type="entry name" value="H71180"/>
</dbReference>
<dbReference type="AlphaFoldDB" id="O59392"/>
<name>O59392_PYRHO</name>
<dbReference type="EnsemblBacteria" id="BAA30839">
    <property type="protein sequence ID" value="BAA30839"/>
    <property type="gene ID" value="BAA30839"/>
</dbReference>
<dbReference type="STRING" id="70601.gene:9378721"/>
<evidence type="ECO:0000313" key="1">
    <source>
        <dbReference type="EMBL" id="BAA30839.1"/>
    </source>
</evidence>
<sequence length="117" mass="12779">MTPAMPKAFKARAADSLEEPMPKFLPATTTSPGLTFLAKSGLTSIKAIFASSFGSFVKLYLPGVISSVDMSSPNFQTFPVVIILLPPDSLSHHKGHLQRPLRDSPSKFQQLENPFYL</sequence>
<evidence type="ECO:0000313" key="2">
    <source>
        <dbReference type="Proteomes" id="UP000000752"/>
    </source>
</evidence>
<accession>O59392</accession>
<reference evidence="1 2" key="1">
    <citation type="journal article" date="1998" name="DNA Res.">
        <title>Complete sequence and gene organization of the genome of a hyper-thermophilic archaebacterium, Pyrococcus horikoshii OT3.</title>
        <authorList>
            <person name="Kawarabayasi Y."/>
            <person name="Sawada M."/>
            <person name="Horikawa H."/>
            <person name="Haikawa Y."/>
            <person name="Hino Y."/>
            <person name="Yamamoto S."/>
            <person name="Sekine M."/>
            <person name="Baba S."/>
            <person name="Kosugi H."/>
            <person name="Hosoyama A."/>
            <person name="Nagai Y."/>
            <person name="Sakai M."/>
            <person name="Ogura K."/>
            <person name="Otuka R."/>
            <person name="Nakazawa H."/>
            <person name="Takamiya M."/>
            <person name="Ohfuku Y."/>
            <person name="Funahashi T."/>
            <person name="Tanaka T."/>
            <person name="Kudoh Y."/>
            <person name="Yamazaki J."/>
            <person name="Kushida N."/>
            <person name="Oguchi A."/>
            <person name="Aoki K."/>
            <person name="Nakamura Y."/>
            <person name="Robb T.F."/>
            <person name="Horikoshi K."/>
            <person name="Masuchi Y."/>
            <person name="Shizuya H."/>
            <person name="Kikuchi H."/>
        </authorList>
    </citation>
    <scope>NUCLEOTIDE SEQUENCE [LARGE SCALE GENOMIC DNA]</scope>
    <source>
        <strain evidence="2">ATCC 700860 / DSM 12428 / JCM 9974 / NBRC 100139 / OT-3</strain>
    </source>
</reference>
<gene>
    <name evidence="1" type="ordered locus">PH1725</name>
</gene>
<dbReference type="EMBL" id="BA000001">
    <property type="protein sequence ID" value="BAA30839.1"/>
    <property type="molecule type" value="Genomic_DNA"/>
</dbReference>
<organism evidence="1 2">
    <name type="scientific">Pyrococcus horikoshii (strain ATCC 700860 / DSM 12428 / JCM 9974 / NBRC 100139 / OT-3)</name>
    <dbReference type="NCBI Taxonomy" id="70601"/>
    <lineage>
        <taxon>Archaea</taxon>
        <taxon>Methanobacteriati</taxon>
        <taxon>Methanobacteriota</taxon>
        <taxon>Thermococci</taxon>
        <taxon>Thermococcales</taxon>
        <taxon>Thermococcaceae</taxon>
        <taxon>Pyrococcus</taxon>
    </lineage>
</organism>
<keyword evidence="2" id="KW-1185">Reference proteome</keyword>
<protein>
    <submittedName>
        <fullName evidence="1">Uncharacterized protein</fullName>
    </submittedName>
</protein>
<dbReference type="Proteomes" id="UP000000752">
    <property type="component" value="Chromosome"/>
</dbReference>
<dbReference type="KEGG" id="pho:PH1725"/>
<proteinExistence type="predicted"/>